<dbReference type="AlphaFoldDB" id="A0A1F5RKL4"/>
<evidence type="ECO:0008006" key="5">
    <source>
        <dbReference type="Google" id="ProtNLM"/>
    </source>
</evidence>
<evidence type="ECO:0000313" key="3">
    <source>
        <dbReference type="EMBL" id="OGF14862.1"/>
    </source>
</evidence>
<proteinExistence type="predicted"/>
<reference evidence="3 4" key="1">
    <citation type="journal article" date="2016" name="Nat. Commun.">
        <title>Thousands of microbial genomes shed light on interconnected biogeochemical processes in an aquifer system.</title>
        <authorList>
            <person name="Anantharaman K."/>
            <person name="Brown C.T."/>
            <person name="Hug L.A."/>
            <person name="Sharon I."/>
            <person name="Castelle C.J."/>
            <person name="Probst A.J."/>
            <person name="Thomas B.C."/>
            <person name="Singh A."/>
            <person name="Wilkins M.J."/>
            <person name="Karaoz U."/>
            <person name="Brodie E.L."/>
            <person name="Williams K.H."/>
            <person name="Hubbard S.S."/>
            <person name="Banfield J.F."/>
        </authorList>
    </citation>
    <scope>NUCLEOTIDE SEQUENCE [LARGE SCALE GENOMIC DNA]</scope>
</reference>
<organism evidence="3 4">
    <name type="scientific">Candidatus Falkowbacteria bacterium RIFCSPHIGHO2_02_FULL_45_15</name>
    <dbReference type="NCBI Taxonomy" id="1797987"/>
    <lineage>
        <taxon>Bacteria</taxon>
        <taxon>Candidatus Falkowiibacteriota</taxon>
    </lineage>
</organism>
<protein>
    <recommendedName>
        <fullName evidence="5">DUF2680 domain-containing protein</fullName>
    </recommendedName>
</protein>
<keyword evidence="2" id="KW-0472">Membrane</keyword>
<accession>A0A1F5RKL4</accession>
<evidence type="ECO:0000256" key="1">
    <source>
        <dbReference type="SAM" id="Coils"/>
    </source>
</evidence>
<name>A0A1F5RKL4_9BACT</name>
<keyword evidence="2" id="KW-0812">Transmembrane</keyword>
<sequence length="151" mass="16681">MRYKILVYAFVPVMAFGLLGVSAVYAHGFFGGFGRGFSGVSSEQIATQTQTMFQNMADTLGISVDEVKAGWAQGKNIAQIAQDQGISQEQLQQKMKEARQQQLKTQMQSLVDKGIITQSQADQRLKWMETKTQKATGKVLKGIKGMHGWGF</sequence>
<dbReference type="Proteomes" id="UP000177691">
    <property type="component" value="Unassembled WGS sequence"/>
</dbReference>
<keyword evidence="2" id="KW-1133">Transmembrane helix</keyword>
<evidence type="ECO:0000313" key="4">
    <source>
        <dbReference type="Proteomes" id="UP000177691"/>
    </source>
</evidence>
<feature type="transmembrane region" description="Helical" evidence="2">
    <location>
        <begin position="6"/>
        <end position="26"/>
    </location>
</feature>
<feature type="coiled-coil region" evidence="1">
    <location>
        <begin position="81"/>
        <end position="108"/>
    </location>
</feature>
<evidence type="ECO:0000256" key="2">
    <source>
        <dbReference type="SAM" id="Phobius"/>
    </source>
</evidence>
<keyword evidence="1" id="KW-0175">Coiled coil</keyword>
<dbReference type="EMBL" id="MFFU01000058">
    <property type="protein sequence ID" value="OGF14862.1"/>
    <property type="molecule type" value="Genomic_DNA"/>
</dbReference>
<comment type="caution">
    <text evidence="3">The sequence shown here is derived from an EMBL/GenBank/DDBJ whole genome shotgun (WGS) entry which is preliminary data.</text>
</comment>
<gene>
    <name evidence="3" type="ORF">A3D54_01505</name>
</gene>